<accession>A0AB39US44</accession>
<dbReference type="Gene3D" id="1.20.120.530">
    <property type="entry name" value="GntR ligand-binding domain-like"/>
    <property type="match status" value="1"/>
</dbReference>
<feature type="domain" description="HTH gntR-type" evidence="7">
    <location>
        <begin position="10"/>
        <end position="78"/>
    </location>
</feature>
<evidence type="ECO:0000256" key="5">
    <source>
        <dbReference type="ARBA" id="ARBA00037357"/>
    </source>
</evidence>
<dbReference type="SMART" id="SM00345">
    <property type="entry name" value="HTH_GNTR"/>
    <property type="match status" value="1"/>
</dbReference>
<evidence type="ECO:0000313" key="8">
    <source>
        <dbReference type="EMBL" id="XDT70859.1"/>
    </source>
</evidence>
<name>A0AB39US44_9GAMM</name>
<proteinExistence type="predicted"/>
<dbReference type="InterPro" id="IPR000524">
    <property type="entry name" value="Tscrpt_reg_HTH_GntR"/>
</dbReference>
<evidence type="ECO:0000259" key="7">
    <source>
        <dbReference type="PROSITE" id="PS50949"/>
    </source>
</evidence>
<organism evidence="8">
    <name type="scientific">Thermohahella caldifontis</name>
    <dbReference type="NCBI Taxonomy" id="3142973"/>
    <lineage>
        <taxon>Bacteria</taxon>
        <taxon>Pseudomonadati</taxon>
        <taxon>Pseudomonadota</taxon>
        <taxon>Gammaproteobacteria</taxon>
        <taxon>Oceanospirillales</taxon>
        <taxon>Hahellaceae</taxon>
        <taxon>Thermohahella</taxon>
    </lineage>
</organism>
<dbReference type="PANTHER" id="PTHR43537:SF34">
    <property type="entry name" value="PYRUVATE DEHYDROGENASE COMPLEX REPRESSOR"/>
    <property type="match status" value="1"/>
</dbReference>
<dbReference type="PROSITE" id="PS50949">
    <property type="entry name" value="HTH_GNTR"/>
    <property type="match status" value="1"/>
</dbReference>
<dbReference type="InterPro" id="IPR036388">
    <property type="entry name" value="WH-like_DNA-bd_sf"/>
</dbReference>
<dbReference type="Pfam" id="PF00392">
    <property type="entry name" value="GntR"/>
    <property type="match status" value="1"/>
</dbReference>
<protein>
    <recommendedName>
        <fullName evidence="6">Pyruvate dehydrogenase complex repressor</fullName>
    </recommendedName>
</protein>
<dbReference type="KEGG" id="tcd:AAIA72_08520"/>
<dbReference type="CDD" id="cd07377">
    <property type="entry name" value="WHTH_GntR"/>
    <property type="match status" value="1"/>
</dbReference>
<gene>
    <name evidence="8" type="primary">pdhR</name>
    <name evidence="8" type="ORF">AAIA72_08520</name>
</gene>
<dbReference type="SUPFAM" id="SSF46785">
    <property type="entry name" value="Winged helix' DNA-binding domain"/>
    <property type="match status" value="1"/>
</dbReference>
<dbReference type="AlphaFoldDB" id="A0AB39US44"/>
<dbReference type="InterPro" id="IPR036390">
    <property type="entry name" value="WH_DNA-bd_sf"/>
</dbReference>
<dbReference type="NCBIfam" id="NF007001">
    <property type="entry name" value="PRK09464.1"/>
    <property type="match status" value="1"/>
</dbReference>
<dbReference type="PANTHER" id="PTHR43537">
    <property type="entry name" value="TRANSCRIPTIONAL REGULATOR, GNTR FAMILY"/>
    <property type="match status" value="1"/>
</dbReference>
<keyword evidence="4" id="KW-0804">Transcription</keyword>
<sequence>MAGVKPVRQPKLSDVITDSIEQMILEGTLKPGQRLPPERELAARFEVSRPSVREAIQKLEAKGLVVRRQGGGNYVASNLGSSFTEPLFELINAHPESQYDLLEFRHALEGVSAYYAALRGTDADREIIVRRYQDWLHFHEAKDSDNEARADAEFHLSIAEAAHNVVLLHTMRALFTLLKQHIVSNLHFLYKEDALRQRIRAQHQQLMEAVVARDPEGARQAAHEHLAFVEEVLLEKGKAELRNSRSLRRLQHLDEK</sequence>
<dbReference type="InterPro" id="IPR008920">
    <property type="entry name" value="TF_FadR/GntR_C"/>
</dbReference>
<dbReference type="RefSeq" id="WP_369599900.1">
    <property type="nucleotide sequence ID" value="NZ_CP154858.1"/>
</dbReference>
<evidence type="ECO:0000256" key="3">
    <source>
        <dbReference type="ARBA" id="ARBA00023125"/>
    </source>
</evidence>
<evidence type="ECO:0000256" key="1">
    <source>
        <dbReference type="ARBA" id="ARBA00022491"/>
    </source>
</evidence>
<evidence type="ECO:0000256" key="6">
    <source>
        <dbReference type="ARBA" id="ARBA00039592"/>
    </source>
</evidence>
<dbReference type="FunFam" id="1.10.10.10:FF:000048">
    <property type="entry name" value="Pyruvate dehydrogenase complex transcriptional repressor"/>
    <property type="match status" value="1"/>
</dbReference>
<dbReference type="Pfam" id="PF07729">
    <property type="entry name" value="FCD"/>
    <property type="match status" value="1"/>
</dbReference>
<comment type="function">
    <text evidence="5">Transcriptional repressor for the pyruvate dehydrogenase complex genes aceEF and lpd.</text>
</comment>
<dbReference type="PRINTS" id="PR00035">
    <property type="entry name" value="HTHGNTR"/>
</dbReference>
<dbReference type="InterPro" id="IPR011711">
    <property type="entry name" value="GntR_C"/>
</dbReference>
<keyword evidence="8" id="KW-0670">Pyruvate</keyword>
<dbReference type="SMART" id="SM00895">
    <property type="entry name" value="FCD"/>
    <property type="match status" value="1"/>
</dbReference>
<reference evidence="8" key="1">
    <citation type="submission" date="2024-05" db="EMBL/GenBank/DDBJ databases">
        <title>Genome sequencing of novel strain.</title>
        <authorList>
            <person name="Ganbat D."/>
            <person name="Ganbat S."/>
            <person name="Lee S.-J."/>
        </authorList>
    </citation>
    <scope>NUCLEOTIDE SEQUENCE</scope>
    <source>
        <strain evidence="8">SMD15-11</strain>
    </source>
</reference>
<evidence type="ECO:0000256" key="2">
    <source>
        <dbReference type="ARBA" id="ARBA00023015"/>
    </source>
</evidence>
<keyword evidence="3" id="KW-0238">DNA-binding</keyword>
<dbReference type="GO" id="GO:0003700">
    <property type="term" value="F:DNA-binding transcription factor activity"/>
    <property type="evidence" value="ECO:0007669"/>
    <property type="project" value="InterPro"/>
</dbReference>
<dbReference type="GO" id="GO:0003677">
    <property type="term" value="F:DNA binding"/>
    <property type="evidence" value="ECO:0007669"/>
    <property type="project" value="UniProtKB-KW"/>
</dbReference>
<dbReference type="Gene3D" id="1.10.10.10">
    <property type="entry name" value="Winged helix-like DNA-binding domain superfamily/Winged helix DNA-binding domain"/>
    <property type="match status" value="1"/>
</dbReference>
<dbReference type="EMBL" id="CP154858">
    <property type="protein sequence ID" value="XDT70859.1"/>
    <property type="molecule type" value="Genomic_DNA"/>
</dbReference>
<keyword evidence="2" id="KW-0805">Transcription regulation</keyword>
<dbReference type="SUPFAM" id="SSF48008">
    <property type="entry name" value="GntR ligand-binding domain-like"/>
    <property type="match status" value="1"/>
</dbReference>
<keyword evidence="1" id="KW-0678">Repressor</keyword>
<evidence type="ECO:0000256" key="4">
    <source>
        <dbReference type="ARBA" id="ARBA00023163"/>
    </source>
</evidence>